<protein>
    <submittedName>
        <fullName evidence="3">Putative F-box protein</fullName>
    </submittedName>
</protein>
<dbReference type="STRING" id="981085.W9RES4"/>
<evidence type="ECO:0000313" key="3">
    <source>
        <dbReference type="EMBL" id="EXB74686.1"/>
    </source>
</evidence>
<dbReference type="eggNOG" id="ENOG502S2XW">
    <property type="taxonomic scope" value="Eukaryota"/>
</dbReference>
<accession>W9RES4</accession>
<name>W9RES4_9ROSA</name>
<evidence type="ECO:0000313" key="5">
    <source>
        <dbReference type="Proteomes" id="UP000030645"/>
    </source>
</evidence>
<evidence type="ECO:0000259" key="1">
    <source>
        <dbReference type="PROSITE" id="PS50181"/>
    </source>
</evidence>
<keyword evidence="5" id="KW-1185">Reference proteome</keyword>
<evidence type="ECO:0000313" key="4">
    <source>
        <dbReference type="EMBL" id="EXC73365.1"/>
    </source>
</evidence>
<dbReference type="PANTHER" id="PTHR31672">
    <property type="entry name" value="BNACNNG10540D PROTEIN"/>
    <property type="match status" value="1"/>
</dbReference>
<feature type="domain" description="F-box" evidence="1">
    <location>
        <begin position="1"/>
        <end position="50"/>
    </location>
</feature>
<dbReference type="InterPro" id="IPR006527">
    <property type="entry name" value="F-box-assoc_dom_typ1"/>
</dbReference>
<proteinExistence type="predicted"/>
<sequence>MSSFHHLPTEVVEEIMSWVPADELIRFKRVSKSWYGVISGLIDDPSFVAKHLRHTKMRFSSSLIFTHFCPHLDHNGVDCQGDIFSLVTVLNGDHDDDRILSVIEELNLPPPRDGGHNRLGRWRIRYHSDGIICLVQDARTIMVCNPVLRECRLLPLTNYARNVGEFLPSAMGFGYDSRAKQYKVVAIWNCVTVKVEVHTLGTESWREFILPRDMDIAEFVYEAAVYRMGVCYWVVRDFEGHDMNLCFDMSDEEFYVTQFPDLSDIKFEVDWAGLSVWDDYVALIVCFRDYNCDKYPLFVEIFVMVDNSSGDKGASSWTKQFSIGPIVDFVSTLSVIKNNEFLMQDRDKQLVSYNLHTQKRRHVVIHDVDRLRHWACFYEKSLVSVKSR</sequence>
<dbReference type="PANTHER" id="PTHR31672:SF13">
    <property type="entry name" value="F-BOX PROTEIN CPR30-LIKE"/>
    <property type="match status" value="1"/>
</dbReference>
<dbReference type="KEGG" id="mnt:21387453"/>
<dbReference type="EMBL" id="KE344401">
    <property type="protein sequence ID" value="EXB60968.1"/>
    <property type="molecule type" value="Genomic_DNA"/>
</dbReference>
<dbReference type="SUPFAM" id="SSF81383">
    <property type="entry name" value="F-box domain"/>
    <property type="match status" value="1"/>
</dbReference>
<dbReference type="InterPro" id="IPR001810">
    <property type="entry name" value="F-box_dom"/>
</dbReference>
<dbReference type="AlphaFoldDB" id="W9RES4"/>
<dbReference type="InterPro" id="IPR036047">
    <property type="entry name" value="F-box-like_dom_sf"/>
</dbReference>
<dbReference type="OrthoDB" id="1155153at2759"/>
<dbReference type="Pfam" id="PF07734">
    <property type="entry name" value="FBA_1"/>
    <property type="match status" value="1"/>
</dbReference>
<dbReference type="EMBL" id="KE344654">
    <property type="protein sequence ID" value="EXB74686.1"/>
    <property type="molecule type" value="Genomic_DNA"/>
</dbReference>
<dbReference type="PROSITE" id="PS50181">
    <property type="entry name" value="FBOX"/>
    <property type="match status" value="1"/>
</dbReference>
<dbReference type="EMBL" id="KE646598">
    <property type="protein sequence ID" value="EXC73365.1"/>
    <property type="molecule type" value="Genomic_DNA"/>
</dbReference>
<dbReference type="Gene3D" id="1.20.1280.50">
    <property type="match status" value="1"/>
</dbReference>
<reference evidence="5" key="1">
    <citation type="submission" date="2013-01" db="EMBL/GenBank/DDBJ databases">
        <title>Draft Genome Sequence of a Mulberry Tree, Morus notabilis C.K. Schneid.</title>
        <authorList>
            <person name="He N."/>
            <person name="Zhao S."/>
        </authorList>
    </citation>
    <scope>NUCLEOTIDE SEQUENCE</scope>
</reference>
<evidence type="ECO:0000313" key="2">
    <source>
        <dbReference type="EMBL" id="EXB60968.1"/>
    </source>
</evidence>
<dbReference type="InterPro" id="IPR050796">
    <property type="entry name" value="SCF_F-box_component"/>
</dbReference>
<dbReference type="KEGG" id="mnt:21383893"/>
<dbReference type="Proteomes" id="UP000030645">
    <property type="component" value="Unassembled WGS sequence"/>
</dbReference>
<organism evidence="3 5">
    <name type="scientific">Morus notabilis</name>
    <dbReference type="NCBI Taxonomy" id="981085"/>
    <lineage>
        <taxon>Eukaryota</taxon>
        <taxon>Viridiplantae</taxon>
        <taxon>Streptophyta</taxon>
        <taxon>Embryophyta</taxon>
        <taxon>Tracheophyta</taxon>
        <taxon>Spermatophyta</taxon>
        <taxon>Magnoliopsida</taxon>
        <taxon>eudicotyledons</taxon>
        <taxon>Gunneridae</taxon>
        <taxon>Pentapetalae</taxon>
        <taxon>rosids</taxon>
        <taxon>fabids</taxon>
        <taxon>Rosales</taxon>
        <taxon>Moraceae</taxon>
        <taxon>Moreae</taxon>
        <taxon>Morus</taxon>
    </lineage>
</organism>
<dbReference type="NCBIfam" id="TIGR01640">
    <property type="entry name" value="F_box_assoc_1"/>
    <property type="match status" value="1"/>
</dbReference>
<dbReference type="Pfam" id="PF00646">
    <property type="entry name" value="F-box"/>
    <property type="match status" value="1"/>
</dbReference>
<reference evidence="3" key="2">
    <citation type="submission" date="2013-06" db="EMBL/GenBank/DDBJ databases">
        <title>Draft Genome Sequence of a Mulberry Tree, Morus notabilis C.K. Schn.</title>
        <authorList>
            <person name="He N."/>
            <person name="Zhao S."/>
        </authorList>
    </citation>
    <scope>NUCLEOTIDE SEQUENCE</scope>
</reference>
<dbReference type="InterPro" id="IPR017451">
    <property type="entry name" value="F-box-assoc_interact_dom"/>
</dbReference>
<gene>
    <name evidence="4" type="ORF">L484_000251</name>
    <name evidence="3" type="ORF">L484_003937</name>
    <name evidence="2" type="ORF">L484_007284</name>
</gene>
<dbReference type="SMART" id="SM00256">
    <property type="entry name" value="FBOX"/>
    <property type="match status" value="1"/>
</dbReference>